<evidence type="ECO:0000313" key="2">
    <source>
        <dbReference type="Proteomes" id="UP000295252"/>
    </source>
</evidence>
<reference evidence="2" key="1">
    <citation type="journal article" date="2014" name="Science">
        <title>The coffee genome provides insight into the convergent evolution of caffeine biosynthesis.</title>
        <authorList>
            <person name="Denoeud F."/>
            <person name="Carretero-Paulet L."/>
            <person name="Dereeper A."/>
            <person name="Droc G."/>
            <person name="Guyot R."/>
            <person name="Pietrella M."/>
            <person name="Zheng C."/>
            <person name="Alberti A."/>
            <person name="Anthony F."/>
            <person name="Aprea G."/>
            <person name="Aury J.M."/>
            <person name="Bento P."/>
            <person name="Bernard M."/>
            <person name="Bocs S."/>
            <person name="Campa C."/>
            <person name="Cenci A."/>
            <person name="Combes M.C."/>
            <person name="Crouzillat D."/>
            <person name="Da Silva C."/>
            <person name="Daddiego L."/>
            <person name="De Bellis F."/>
            <person name="Dussert S."/>
            <person name="Garsmeur O."/>
            <person name="Gayraud T."/>
            <person name="Guignon V."/>
            <person name="Jahn K."/>
            <person name="Jamilloux V."/>
            <person name="Joet T."/>
            <person name="Labadie K."/>
            <person name="Lan T."/>
            <person name="Leclercq J."/>
            <person name="Lepelley M."/>
            <person name="Leroy T."/>
            <person name="Li L.T."/>
            <person name="Librado P."/>
            <person name="Lopez L."/>
            <person name="Munoz A."/>
            <person name="Noel B."/>
            <person name="Pallavicini A."/>
            <person name="Perrotta G."/>
            <person name="Poncet V."/>
            <person name="Pot D."/>
            <person name="Priyono X."/>
            <person name="Rigoreau M."/>
            <person name="Rouard M."/>
            <person name="Rozas J."/>
            <person name="Tranchant-Dubreuil C."/>
            <person name="VanBuren R."/>
            <person name="Zhang Q."/>
            <person name="Andrade A.C."/>
            <person name="Argout X."/>
            <person name="Bertrand B."/>
            <person name="de Kochko A."/>
            <person name="Graziosi G."/>
            <person name="Henry R.J."/>
            <person name="Jayarama X."/>
            <person name="Ming R."/>
            <person name="Nagai C."/>
            <person name="Rounsley S."/>
            <person name="Sankoff D."/>
            <person name="Giuliano G."/>
            <person name="Albert V.A."/>
            <person name="Wincker P."/>
            <person name="Lashermes P."/>
        </authorList>
    </citation>
    <scope>NUCLEOTIDE SEQUENCE [LARGE SCALE GENOMIC DNA]</scope>
    <source>
        <strain evidence="2">cv. DH200-94</strain>
    </source>
</reference>
<evidence type="ECO:0000313" key="1">
    <source>
        <dbReference type="EMBL" id="CDP12321.1"/>
    </source>
</evidence>
<protein>
    <submittedName>
        <fullName evidence="1">Uncharacterized protein</fullName>
    </submittedName>
</protein>
<keyword evidence="2" id="KW-1185">Reference proteome</keyword>
<name>A0A068UV84_COFCA</name>
<organism evidence="1 2">
    <name type="scientific">Coffea canephora</name>
    <name type="common">Robusta coffee</name>
    <dbReference type="NCBI Taxonomy" id="49390"/>
    <lineage>
        <taxon>Eukaryota</taxon>
        <taxon>Viridiplantae</taxon>
        <taxon>Streptophyta</taxon>
        <taxon>Embryophyta</taxon>
        <taxon>Tracheophyta</taxon>
        <taxon>Spermatophyta</taxon>
        <taxon>Magnoliopsida</taxon>
        <taxon>eudicotyledons</taxon>
        <taxon>Gunneridae</taxon>
        <taxon>Pentapetalae</taxon>
        <taxon>asterids</taxon>
        <taxon>lamiids</taxon>
        <taxon>Gentianales</taxon>
        <taxon>Rubiaceae</taxon>
        <taxon>Ixoroideae</taxon>
        <taxon>Gardenieae complex</taxon>
        <taxon>Bertiereae - Coffeeae clade</taxon>
        <taxon>Coffeeae</taxon>
        <taxon>Coffea</taxon>
    </lineage>
</organism>
<dbReference type="InParanoid" id="A0A068UV84"/>
<dbReference type="EMBL" id="HG739147">
    <property type="protein sequence ID" value="CDP12321.1"/>
    <property type="molecule type" value="Genomic_DNA"/>
</dbReference>
<dbReference type="AlphaFoldDB" id="A0A068UV84"/>
<gene>
    <name evidence="1" type="ORF">GSCOC_T00035788001</name>
</gene>
<dbReference type="Proteomes" id="UP000295252">
    <property type="component" value="Chromosome VI"/>
</dbReference>
<proteinExistence type="predicted"/>
<accession>A0A068UV84</accession>
<sequence length="55" mass="6538">MEYRYVQTRDILNVIIRFAIYRHSIRSQNCHPAKVYQILPGKRSAKSILAYDLNL</sequence>
<dbReference type="Gramene" id="CDP12321">
    <property type="protein sequence ID" value="CDP12321"/>
    <property type="gene ID" value="GSCOC_T00035788001"/>
</dbReference>